<protein>
    <submittedName>
        <fullName evidence="2">Uncharacterized protein</fullName>
    </submittedName>
</protein>
<dbReference type="AlphaFoldDB" id="A0A2K6RQB4"/>
<evidence type="ECO:0000313" key="3">
    <source>
        <dbReference type="Proteomes" id="UP000233200"/>
    </source>
</evidence>
<dbReference type="OMA" id="MQFQGQG"/>
<reference evidence="2" key="2">
    <citation type="submission" date="2025-09" db="UniProtKB">
        <authorList>
            <consortium name="Ensembl"/>
        </authorList>
    </citation>
    <scope>IDENTIFICATION</scope>
</reference>
<reference evidence="2" key="1">
    <citation type="submission" date="2025-08" db="UniProtKB">
        <authorList>
            <consortium name="Ensembl"/>
        </authorList>
    </citation>
    <scope>IDENTIFICATION</scope>
</reference>
<evidence type="ECO:0000313" key="2">
    <source>
        <dbReference type="Ensembl" id="ENSRROP00000043232.1"/>
    </source>
</evidence>
<sequence length="184" mass="20468">MKSSCWDKVPPGERSPQQAQHWRSWGWVVLGRPRGEGDSWPEVTQHWMQFQSQGPRCPELWTTPAHSHYRAVDHASPQPLRAPDQHEKSTGRQHLHCPVPPPPLLQGMPHIRGATLSETLSGSLVSDRRIKTVAGLRWLWLRKEATPTASRTTLSSSLAPRGRGVNTLGRGGCALTVPSSDLFD</sequence>
<feature type="region of interest" description="Disordered" evidence="1">
    <location>
        <begin position="76"/>
        <end position="95"/>
    </location>
</feature>
<accession>A0A2K6RQB4</accession>
<dbReference type="GeneTree" id="ENSGT00860000135707"/>
<name>A0A2K6RQB4_RHIRO</name>
<organism evidence="2 3">
    <name type="scientific">Rhinopithecus roxellana</name>
    <name type="common">Golden snub-nosed monkey</name>
    <name type="synonym">Pygathrix roxellana</name>
    <dbReference type="NCBI Taxonomy" id="61622"/>
    <lineage>
        <taxon>Eukaryota</taxon>
        <taxon>Metazoa</taxon>
        <taxon>Chordata</taxon>
        <taxon>Craniata</taxon>
        <taxon>Vertebrata</taxon>
        <taxon>Euteleostomi</taxon>
        <taxon>Mammalia</taxon>
        <taxon>Eutheria</taxon>
        <taxon>Euarchontoglires</taxon>
        <taxon>Primates</taxon>
        <taxon>Haplorrhini</taxon>
        <taxon>Catarrhini</taxon>
        <taxon>Cercopithecidae</taxon>
        <taxon>Colobinae</taxon>
        <taxon>Rhinopithecus</taxon>
    </lineage>
</organism>
<keyword evidence="3" id="KW-1185">Reference proteome</keyword>
<proteinExistence type="predicted"/>
<dbReference type="Ensembl" id="ENSRROT00000067743.1">
    <property type="protein sequence ID" value="ENSRROP00000043232.1"/>
    <property type="gene ID" value="ENSRROG00000044685.1"/>
</dbReference>
<feature type="region of interest" description="Disordered" evidence="1">
    <location>
        <begin position="1"/>
        <end position="21"/>
    </location>
</feature>
<evidence type="ECO:0000256" key="1">
    <source>
        <dbReference type="SAM" id="MobiDB-lite"/>
    </source>
</evidence>
<dbReference type="Proteomes" id="UP000233200">
    <property type="component" value="Unplaced"/>
</dbReference>